<accession>A0A1D9IGG6</accession>
<geneLocation type="plasmid" evidence="2 3">
    <name>unnamed1</name>
</geneLocation>
<name>A0A1D9IGG6_9BURK</name>
<evidence type="ECO:0000313" key="2">
    <source>
        <dbReference type="EMBL" id="AOZ11196.1"/>
    </source>
</evidence>
<keyword evidence="3" id="KW-1185">Reference proteome</keyword>
<evidence type="ECO:0000256" key="1">
    <source>
        <dbReference type="SAM" id="MobiDB-lite"/>
    </source>
</evidence>
<sequence>MVVLSVLLSVSGTLLYIQKFSPSPPQVLSVNIPLLIKANGLKLNAQKLDVQAQAAAMTTFAVSLNEALEEIGRNAVLVRADLLAVPPQGTGTDITSAVAQQFSLAPFVVEAATQERRAATAYRQALEAQLGLVRSGALEGTAGAADGVASAGVEAVPESRAGVASTSDGEAAATRQSEGGR</sequence>
<gene>
    <name evidence="2" type="ORF">BKK80_35170</name>
</gene>
<reference evidence="2 3" key="1">
    <citation type="submission" date="2016-10" db="EMBL/GenBank/DDBJ databases">
        <title>Complete genome sequences of three Cupriavidus strains isolated from various Malaysian environments.</title>
        <authorList>
            <person name="Abdullah A.A.-A."/>
            <person name="Shafie N.A.H."/>
            <person name="Lau N.S."/>
        </authorList>
    </citation>
    <scope>NUCLEOTIDE SEQUENCE [LARGE SCALE GENOMIC DNA]</scope>
    <source>
        <strain evidence="2 3">USMAA1020</strain>
        <plasmid evidence="2 3">unnamed1</plasmid>
    </source>
</reference>
<feature type="region of interest" description="Disordered" evidence="1">
    <location>
        <begin position="157"/>
        <end position="181"/>
    </location>
</feature>
<evidence type="ECO:0000313" key="3">
    <source>
        <dbReference type="Proteomes" id="UP000177515"/>
    </source>
</evidence>
<dbReference type="EMBL" id="CP017756">
    <property type="protein sequence ID" value="AOZ11196.1"/>
    <property type="molecule type" value="Genomic_DNA"/>
</dbReference>
<keyword evidence="2" id="KW-0614">Plasmid</keyword>
<protein>
    <submittedName>
        <fullName evidence="2">Uncharacterized protein</fullName>
    </submittedName>
</protein>
<proteinExistence type="predicted"/>
<dbReference type="Proteomes" id="UP000177515">
    <property type="component" value="Plasmid unnamed1"/>
</dbReference>
<feature type="compositionally biased region" description="Polar residues" evidence="1">
    <location>
        <begin position="164"/>
        <end position="181"/>
    </location>
</feature>
<organism evidence="2 3">
    <name type="scientific">Cupriavidus malaysiensis</name>
    <dbReference type="NCBI Taxonomy" id="367825"/>
    <lineage>
        <taxon>Bacteria</taxon>
        <taxon>Pseudomonadati</taxon>
        <taxon>Pseudomonadota</taxon>
        <taxon>Betaproteobacteria</taxon>
        <taxon>Burkholderiales</taxon>
        <taxon>Burkholderiaceae</taxon>
        <taxon>Cupriavidus</taxon>
    </lineage>
</organism>